<proteinExistence type="predicted"/>
<sequence length="59" mass="6374">MTQQPLTQGEDGGTQTRRRSVPRTARTVSPARCGYAYSRTGSPSRIGVVGVCRLRSGHL</sequence>
<name>L8PF46_STRVR</name>
<comment type="caution">
    <text evidence="2">The sequence shown here is derived from an EMBL/GenBank/DDBJ whole genome shotgun (WGS) entry which is preliminary data.</text>
</comment>
<evidence type="ECO:0000313" key="3">
    <source>
        <dbReference type="Proteomes" id="UP000011205"/>
    </source>
</evidence>
<evidence type="ECO:0000313" key="2">
    <source>
        <dbReference type="EMBL" id="ELS54007.1"/>
    </source>
</evidence>
<evidence type="ECO:0000256" key="1">
    <source>
        <dbReference type="SAM" id="MobiDB-lite"/>
    </source>
</evidence>
<accession>L8PF46</accession>
<organism evidence="2 3">
    <name type="scientific">Streptomyces viridochromogenes Tue57</name>
    <dbReference type="NCBI Taxonomy" id="1160705"/>
    <lineage>
        <taxon>Bacteria</taxon>
        <taxon>Bacillati</taxon>
        <taxon>Actinomycetota</taxon>
        <taxon>Actinomycetes</taxon>
        <taxon>Kitasatosporales</taxon>
        <taxon>Streptomycetaceae</taxon>
        <taxon>Streptomyces</taxon>
    </lineage>
</organism>
<dbReference type="EMBL" id="AMLP01000149">
    <property type="protein sequence ID" value="ELS54007.1"/>
    <property type="molecule type" value="Genomic_DNA"/>
</dbReference>
<dbReference type="AlphaFoldDB" id="L8PF46"/>
<dbReference type="Proteomes" id="UP000011205">
    <property type="component" value="Unassembled WGS sequence"/>
</dbReference>
<protein>
    <submittedName>
        <fullName evidence="2">Putative Integral membrane protein</fullName>
    </submittedName>
</protein>
<reference evidence="2 3" key="1">
    <citation type="journal article" date="2013" name="Genome Announc.">
        <title>Draft Genome Sequence of Streptomyces viridochromogenes Strain Tu57, Producer of Avilamycin.</title>
        <authorList>
            <person name="Gruning B.A."/>
            <person name="Erxleben A."/>
            <person name="Hahnlein A."/>
            <person name="Gunther S."/>
        </authorList>
    </citation>
    <scope>NUCLEOTIDE SEQUENCE [LARGE SCALE GENOMIC DNA]</scope>
    <source>
        <strain evidence="2 3">Tue57</strain>
    </source>
</reference>
<feature type="region of interest" description="Disordered" evidence="1">
    <location>
        <begin position="1"/>
        <end position="29"/>
    </location>
</feature>
<gene>
    <name evidence="2" type="ORF">STVIR_5030</name>
</gene>